<proteinExistence type="predicted"/>
<reference evidence="2 3" key="1">
    <citation type="submission" date="2024-04" db="EMBL/GenBank/DDBJ databases">
        <authorList>
            <person name="Fracassetti M."/>
        </authorList>
    </citation>
    <scope>NUCLEOTIDE SEQUENCE [LARGE SCALE GENOMIC DNA]</scope>
</reference>
<name>A0AAV2DN22_9ROSI</name>
<evidence type="ECO:0000313" key="3">
    <source>
        <dbReference type="Proteomes" id="UP001497516"/>
    </source>
</evidence>
<dbReference type="AlphaFoldDB" id="A0AAV2DN22"/>
<evidence type="ECO:0000256" key="1">
    <source>
        <dbReference type="SAM" id="MobiDB-lite"/>
    </source>
</evidence>
<dbReference type="EMBL" id="OZ034816">
    <property type="protein sequence ID" value="CAL1375320.1"/>
    <property type="molecule type" value="Genomic_DNA"/>
</dbReference>
<feature type="region of interest" description="Disordered" evidence="1">
    <location>
        <begin position="1"/>
        <end position="33"/>
    </location>
</feature>
<protein>
    <submittedName>
        <fullName evidence="2">Uncharacterized protein</fullName>
    </submittedName>
</protein>
<feature type="region of interest" description="Disordered" evidence="1">
    <location>
        <begin position="68"/>
        <end position="99"/>
    </location>
</feature>
<accession>A0AAV2DN22</accession>
<sequence>MTTAASTIVDVAAPPPPSSPRRSTSASTRRQQRLDLRLHSPLPPLVAAAPLPPLVAAAAPLLCVSRSEMEEGRREKEGVVGMTWRKERRKKKNRDGESG</sequence>
<gene>
    <name evidence="2" type="ORF">LTRI10_LOCUS17124</name>
</gene>
<keyword evidence="3" id="KW-1185">Reference proteome</keyword>
<feature type="compositionally biased region" description="Low complexity" evidence="1">
    <location>
        <begin position="20"/>
        <end position="29"/>
    </location>
</feature>
<dbReference type="Proteomes" id="UP001497516">
    <property type="component" value="Chromosome 3"/>
</dbReference>
<organism evidence="2 3">
    <name type="scientific">Linum trigynum</name>
    <dbReference type="NCBI Taxonomy" id="586398"/>
    <lineage>
        <taxon>Eukaryota</taxon>
        <taxon>Viridiplantae</taxon>
        <taxon>Streptophyta</taxon>
        <taxon>Embryophyta</taxon>
        <taxon>Tracheophyta</taxon>
        <taxon>Spermatophyta</taxon>
        <taxon>Magnoliopsida</taxon>
        <taxon>eudicotyledons</taxon>
        <taxon>Gunneridae</taxon>
        <taxon>Pentapetalae</taxon>
        <taxon>rosids</taxon>
        <taxon>fabids</taxon>
        <taxon>Malpighiales</taxon>
        <taxon>Linaceae</taxon>
        <taxon>Linum</taxon>
    </lineage>
</organism>
<feature type="compositionally biased region" description="Basic and acidic residues" evidence="1">
    <location>
        <begin position="68"/>
        <end position="78"/>
    </location>
</feature>
<evidence type="ECO:0000313" key="2">
    <source>
        <dbReference type="EMBL" id="CAL1375320.1"/>
    </source>
</evidence>